<dbReference type="Proteomes" id="UP000781932">
    <property type="component" value="Unassembled WGS sequence"/>
</dbReference>
<dbReference type="Pfam" id="PF00012">
    <property type="entry name" value="HSP70"/>
    <property type="match status" value="1"/>
</dbReference>
<name>A0A9P6IG64_9PEZI</name>
<evidence type="ECO:0000313" key="4">
    <source>
        <dbReference type="Proteomes" id="UP000781932"/>
    </source>
</evidence>
<protein>
    <submittedName>
        <fullName evidence="3">Uncharacterized protein</fullName>
    </submittedName>
</protein>
<dbReference type="InterPro" id="IPR013126">
    <property type="entry name" value="Hsp_70_fam"/>
</dbReference>
<dbReference type="GO" id="GO:0140662">
    <property type="term" value="F:ATP-dependent protein folding chaperone"/>
    <property type="evidence" value="ECO:0007669"/>
    <property type="project" value="InterPro"/>
</dbReference>
<reference evidence="3" key="1">
    <citation type="submission" date="2020-03" db="EMBL/GenBank/DDBJ databases">
        <authorList>
            <person name="He L."/>
        </authorList>
    </citation>
    <scope>NUCLEOTIDE SEQUENCE</scope>
    <source>
        <strain evidence="3">CkLH20</strain>
    </source>
</reference>
<comment type="caution">
    <text evidence="3">The sequence shown here is derived from an EMBL/GenBank/DDBJ whole genome shotgun (WGS) entry which is preliminary data.</text>
</comment>
<dbReference type="SUPFAM" id="SSF100920">
    <property type="entry name" value="Heat shock protein 70kD (HSP70), peptide-binding domain"/>
    <property type="match status" value="1"/>
</dbReference>
<dbReference type="PANTHER" id="PTHR19375">
    <property type="entry name" value="HEAT SHOCK PROTEIN 70KDA"/>
    <property type="match status" value="1"/>
</dbReference>
<evidence type="ECO:0000313" key="3">
    <source>
        <dbReference type="EMBL" id="KAF9881426.1"/>
    </source>
</evidence>
<evidence type="ECO:0000256" key="1">
    <source>
        <dbReference type="ARBA" id="ARBA00022741"/>
    </source>
</evidence>
<keyword evidence="4" id="KW-1185">Reference proteome</keyword>
<dbReference type="Gene3D" id="2.60.34.10">
    <property type="entry name" value="Substrate Binding Domain Of DNAk, Chain A, domain 1"/>
    <property type="match status" value="1"/>
</dbReference>
<sequence length="378" mass="42123">MQRFYILLKELSSRIKATFLSIPARKLTNLTPQSSQISCSIPTNKPEHLFHQTIQNPPLSPPSPTDFLLEWDALHHIPSRTLPQTLLLLKHLAEDHTSAPVRFAVLVVPHKPSNADRWAIQNAAHAIGLWAVRVYTTSQAARFSSCVSQRAERGLNEVVFRSRWSDVSPECRGEVELDGVDRAVLGAAVVASVLEPEVYFDLQALPLPHTVVDRTVSWVGLGGQKNRVIQRNQPVPARKNVVLTTAIDDQRRAIIPIIQGQAEEVLMNDEVVVLKLDCIPALPRGTARIKVTVDVTEDPDANKRVLKATAYVIGSDASCYDEVLAVLRDYNSSTELSQAELDAEIRYMEDKDVDPRGICIRTRSPVEYDHLVPFEDSV</sequence>
<dbReference type="GO" id="GO:0005524">
    <property type="term" value="F:ATP binding"/>
    <property type="evidence" value="ECO:0007669"/>
    <property type="project" value="UniProtKB-KW"/>
</dbReference>
<evidence type="ECO:0000256" key="2">
    <source>
        <dbReference type="ARBA" id="ARBA00022840"/>
    </source>
</evidence>
<proteinExistence type="predicted"/>
<dbReference type="GeneID" id="62156366"/>
<dbReference type="AlphaFoldDB" id="A0A9P6IG64"/>
<dbReference type="RefSeq" id="XP_038750887.1">
    <property type="nucleotide sequence ID" value="XM_038883292.1"/>
</dbReference>
<dbReference type="EMBL" id="JAATWM020000002">
    <property type="protein sequence ID" value="KAF9881426.1"/>
    <property type="molecule type" value="Genomic_DNA"/>
</dbReference>
<gene>
    <name evidence="3" type="ORF">CkaCkLH20_00572</name>
</gene>
<reference evidence="3" key="2">
    <citation type="submission" date="2020-11" db="EMBL/GenBank/DDBJ databases">
        <title>Whole genome sequencing of Colletotrichum sp.</title>
        <authorList>
            <person name="Li H."/>
        </authorList>
    </citation>
    <scope>NUCLEOTIDE SEQUENCE</scope>
    <source>
        <strain evidence="3">CkLH20</strain>
    </source>
</reference>
<organism evidence="3 4">
    <name type="scientific">Colletotrichum karsti</name>
    <dbReference type="NCBI Taxonomy" id="1095194"/>
    <lineage>
        <taxon>Eukaryota</taxon>
        <taxon>Fungi</taxon>
        <taxon>Dikarya</taxon>
        <taxon>Ascomycota</taxon>
        <taxon>Pezizomycotina</taxon>
        <taxon>Sordariomycetes</taxon>
        <taxon>Hypocreomycetidae</taxon>
        <taxon>Glomerellales</taxon>
        <taxon>Glomerellaceae</taxon>
        <taxon>Colletotrichum</taxon>
        <taxon>Colletotrichum boninense species complex</taxon>
    </lineage>
</organism>
<dbReference type="OrthoDB" id="3789372at2759"/>
<dbReference type="InterPro" id="IPR029047">
    <property type="entry name" value="HSP70_peptide-bd_sf"/>
</dbReference>
<accession>A0A9P6IG64</accession>
<keyword evidence="2" id="KW-0067">ATP-binding</keyword>
<keyword evidence="1" id="KW-0547">Nucleotide-binding</keyword>